<evidence type="ECO:0000313" key="1">
    <source>
        <dbReference type="EMBL" id="WOQ69112.1"/>
    </source>
</evidence>
<name>A0AAU0MF94_9MICO</name>
<dbReference type="RefSeq" id="WP_330170246.1">
    <property type="nucleotide sequence ID" value="NZ_CP137080.1"/>
</dbReference>
<organism evidence="1 2">
    <name type="scientific">Microbacterium limosum</name>
    <dbReference type="NCBI Taxonomy" id="3079935"/>
    <lineage>
        <taxon>Bacteria</taxon>
        <taxon>Bacillati</taxon>
        <taxon>Actinomycetota</taxon>
        <taxon>Actinomycetes</taxon>
        <taxon>Micrococcales</taxon>
        <taxon>Microbacteriaceae</taxon>
        <taxon>Microbacterium</taxon>
    </lineage>
</organism>
<proteinExistence type="predicted"/>
<evidence type="ECO:0000313" key="2">
    <source>
        <dbReference type="Proteomes" id="UP001329313"/>
    </source>
</evidence>
<dbReference type="AlphaFoldDB" id="A0AAU0MF94"/>
<dbReference type="EMBL" id="CP137080">
    <property type="protein sequence ID" value="WOQ69112.1"/>
    <property type="molecule type" value="Genomic_DNA"/>
</dbReference>
<dbReference type="Proteomes" id="UP001329313">
    <property type="component" value="Chromosome"/>
</dbReference>
<gene>
    <name evidence="1" type="ORF">RYJ27_10435</name>
</gene>
<sequence>MSIVSAMSINVEARPDRPVRGVRAAQAEQVELTPPERIGLRGLLSLARPRQNDPARAPLIAVIGDRLGCLTALRSAPEAQVFHSVHSVWGRHRAVVIGVDISWLRTRKQLRASLRDIEVERVRWFV</sequence>
<reference evidence="1 2" key="1">
    <citation type="submission" date="2023-10" db="EMBL/GenBank/DDBJ databases">
        <title>Y20.</title>
        <authorList>
            <person name="Zhang G."/>
            <person name="Ding Y."/>
        </authorList>
    </citation>
    <scope>NUCLEOTIDE SEQUENCE [LARGE SCALE GENOMIC DNA]</scope>
    <source>
        <strain evidence="1 2">Y20</strain>
    </source>
</reference>
<protein>
    <submittedName>
        <fullName evidence="1">Uncharacterized protein</fullName>
    </submittedName>
</protein>
<dbReference type="KEGG" id="mliy:RYJ27_10435"/>
<accession>A0AAU0MF94</accession>
<keyword evidence="2" id="KW-1185">Reference proteome</keyword>